<feature type="transmembrane region" description="Helical" evidence="7">
    <location>
        <begin position="128"/>
        <end position="147"/>
    </location>
</feature>
<evidence type="ECO:0000259" key="8">
    <source>
        <dbReference type="PROSITE" id="PS50850"/>
    </source>
</evidence>
<dbReference type="SUPFAM" id="SSF103473">
    <property type="entry name" value="MFS general substrate transporter"/>
    <property type="match status" value="1"/>
</dbReference>
<evidence type="ECO:0000256" key="6">
    <source>
        <dbReference type="SAM" id="MobiDB-lite"/>
    </source>
</evidence>
<reference evidence="10" key="1">
    <citation type="journal article" date="2016" name="Genome Announc.">
        <title>Draft genome sequences of fungus Aspergillus calidoustus.</title>
        <authorList>
            <person name="Horn F."/>
            <person name="Linde J."/>
            <person name="Mattern D.J."/>
            <person name="Walther G."/>
            <person name="Guthke R."/>
            <person name="Scherlach K."/>
            <person name="Martin K."/>
            <person name="Brakhage A.A."/>
            <person name="Petzke L."/>
            <person name="Valiante V."/>
        </authorList>
    </citation>
    <scope>NUCLEOTIDE SEQUENCE [LARGE SCALE GENOMIC DNA]</scope>
    <source>
        <strain evidence="10">SF006504</strain>
    </source>
</reference>
<comment type="similarity">
    <text evidence="2">Belongs to the major facilitator superfamily. Sugar transporter (TC 2.A.1.1) family.</text>
</comment>
<feature type="transmembrane region" description="Helical" evidence="7">
    <location>
        <begin position="343"/>
        <end position="361"/>
    </location>
</feature>
<dbReference type="OrthoDB" id="6612291at2759"/>
<evidence type="ECO:0000256" key="2">
    <source>
        <dbReference type="ARBA" id="ARBA00010992"/>
    </source>
</evidence>
<dbReference type="InterPro" id="IPR050360">
    <property type="entry name" value="MFS_Sugar_Transporters"/>
</dbReference>
<gene>
    <name evidence="9" type="ORF">ASPCAL13705</name>
</gene>
<feature type="region of interest" description="Disordered" evidence="6">
    <location>
        <begin position="1"/>
        <end position="22"/>
    </location>
</feature>
<keyword evidence="5 7" id="KW-0472">Membrane</keyword>
<proteinExistence type="inferred from homology"/>
<evidence type="ECO:0000256" key="1">
    <source>
        <dbReference type="ARBA" id="ARBA00004141"/>
    </source>
</evidence>
<dbReference type="GO" id="GO:0016020">
    <property type="term" value="C:membrane"/>
    <property type="evidence" value="ECO:0007669"/>
    <property type="project" value="UniProtKB-SubCell"/>
</dbReference>
<accession>A0A0U5CI62</accession>
<dbReference type="FunFam" id="1.20.1250.20:FF:000078">
    <property type="entry name" value="MFS maltose transporter, putative"/>
    <property type="match status" value="1"/>
</dbReference>
<dbReference type="InterPro" id="IPR005828">
    <property type="entry name" value="MFS_sugar_transport-like"/>
</dbReference>
<keyword evidence="3 7" id="KW-0812">Transmembrane</keyword>
<sequence>MADPKVEDIEHVESSPAPGKLGTEAMEDFHRAEKEITTWQAIKTHRRVLFFAILPFVCAANYGYDTISNNSSIAMPAFIASFGDMDPTTGSAYLPSLWTSLWTSMSNLGQAFGAMAAGALAQQVGRRWTAFAFSILSIAGTFILFFATSRGMLLAGKTINGAVVGGLMTIGTTYAADIAPVRLRGAILQALVFFGVVMQGTSLGIVRAFVPNPNPIAWKIVFAIQWAFAVLVLVAALVVPESPVYLLSKGNKEQAERALRRIHGNDPTLSLRLASIAYTLEEEQASQAASASPLELFRGSNLRRTLTIAFIMFSTSAIGIPFLSQNIYFLFTVGLPAVHVFDIGIGGFFLGGLFIVFGWVYNDRIGRRRLWLWGLGGNLIGMVIVGALAFAGSMGSIWAIGVIMNILISYTAYANVGVAWTICPEISSHRLRHYSQSVAFITGAVSSWLFSFITPYMYNVDSGNLGAKTGFVYAGLTVIVGAVSWFLVPETAGLTVEDIDLAYETGVKARGFKKLRAQ</sequence>
<keyword evidence="10" id="KW-1185">Reference proteome</keyword>
<evidence type="ECO:0000313" key="10">
    <source>
        <dbReference type="Proteomes" id="UP000054771"/>
    </source>
</evidence>
<dbReference type="InterPro" id="IPR020846">
    <property type="entry name" value="MFS_dom"/>
</dbReference>
<keyword evidence="4 7" id="KW-1133">Transmembrane helix</keyword>
<feature type="domain" description="Major facilitator superfamily (MFS) profile" evidence="8">
    <location>
        <begin position="47"/>
        <end position="492"/>
    </location>
</feature>
<organism evidence="9 10">
    <name type="scientific">Aspergillus calidoustus</name>
    <dbReference type="NCBI Taxonomy" id="454130"/>
    <lineage>
        <taxon>Eukaryota</taxon>
        <taxon>Fungi</taxon>
        <taxon>Dikarya</taxon>
        <taxon>Ascomycota</taxon>
        <taxon>Pezizomycotina</taxon>
        <taxon>Eurotiomycetes</taxon>
        <taxon>Eurotiomycetidae</taxon>
        <taxon>Eurotiales</taxon>
        <taxon>Aspergillaceae</taxon>
        <taxon>Aspergillus</taxon>
        <taxon>Aspergillus subgen. Nidulantes</taxon>
    </lineage>
</organism>
<dbReference type="PANTHER" id="PTHR48022:SF33">
    <property type="entry name" value="SUGAR PERMEASE, PUTATIVE (AFU_ORTHOLOGUE AFUA_6G12040)-RELATED"/>
    <property type="match status" value="1"/>
</dbReference>
<feature type="transmembrane region" description="Helical" evidence="7">
    <location>
        <begin position="159"/>
        <end position="176"/>
    </location>
</feature>
<dbReference type="Pfam" id="PF00083">
    <property type="entry name" value="Sugar_tr"/>
    <property type="match status" value="1"/>
</dbReference>
<dbReference type="Proteomes" id="UP000054771">
    <property type="component" value="Unassembled WGS sequence"/>
</dbReference>
<feature type="transmembrane region" description="Helical" evidence="7">
    <location>
        <begin position="434"/>
        <end position="458"/>
    </location>
</feature>
<evidence type="ECO:0000313" key="9">
    <source>
        <dbReference type="EMBL" id="CEL10588.1"/>
    </source>
</evidence>
<feature type="transmembrane region" description="Helical" evidence="7">
    <location>
        <begin position="370"/>
        <end position="391"/>
    </location>
</feature>
<evidence type="ECO:0000256" key="5">
    <source>
        <dbReference type="ARBA" id="ARBA00023136"/>
    </source>
</evidence>
<feature type="compositionally biased region" description="Basic and acidic residues" evidence="6">
    <location>
        <begin position="1"/>
        <end position="13"/>
    </location>
</feature>
<feature type="transmembrane region" description="Helical" evidence="7">
    <location>
        <begin position="101"/>
        <end position="121"/>
    </location>
</feature>
<comment type="subcellular location">
    <subcellularLocation>
        <location evidence="1">Membrane</location>
        <topology evidence="1">Multi-pass membrane protein</topology>
    </subcellularLocation>
</comment>
<evidence type="ECO:0000256" key="4">
    <source>
        <dbReference type="ARBA" id="ARBA00022989"/>
    </source>
</evidence>
<feature type="transmembrane region" description="Helical" evidence="7">
    <location>
        <begin position="216"/>
        <end position="239"/>
    </location>
</feature>
<dbReference type="Gene3D" id="1.20.1250.20">
    <property type="entry name" value="MFS general substrate transporter like domains"/>
    <property type="match status" value="1"/>
</dbReference>
<name>A0A0U5CI62_ASPCI</name>
<dbReference type="OMA" id="WTICPEI"/>
<dbReference type="PANTHER" id="PTHR48022">
    <property type="entry name" value="PLASTIDIC GLUCOSE TRANSPORTER 4"/>
    <property type="match status" value="1"/>
</dbReference>
<evidence type="ECO:0000256" key="7">
    <source>
        <dbReference type="SAM" id="Phobius"/>
    </source>
</evidence>
<evidence type="ECO:0000256" key="3">
    <source>
        <dbReference type="ARBA" id="ARBA00022692"/>
    </source>
</evidence>
<dbReference type="GO" id="GO:0005351">
    <property type="term" value="F:carbohydrate:proton symporter activity"/>
    <property type="evidence" value="ECO:0007669"/>
    <property type="project" value="TreeGrafter"/>
</dbReference>
<dbReference type="EMBL" id="CDMC01000019">
    <property type="protein sequence ID" value="CEL10588.1"/>
    <property type="molecule type" value="Genomic_DNA"/>
</dbReference>
<dbReference type="AlphaFoldDB" id="A0A0U5CI62"/>
<feature type="transmembrane region" description="Helical" evidence="7">
    <location>
        <begin position="397"/>
        <end position="422"/>
    </location>
</feature>
<dbReference type="PROSITE" id="PS50850">
    <property type="entry name" value="MFS"/>
    <property type="match status" value="1"/>
</dbReference>
<feature type="transmembrane region" description="Helical" evidence="7">
    <location>
        <begin position="188"/>
        <end position="210"/>
    </location>
</feature>
<feature type="transmembrane region" description="Helical" evidence="7">
    <location>
        <begin position="470"/>
        <end position="488"/>
    </location>
</feature>
<protein>
    <recommendedName>
        <fullName evidence="8">Major facilitator superfamily (MFS) profile domain-containing protein</fullName>
    </recommendedName>
</protein>
<dbReference type="InterPro" id="IPR036259">
    <property type="entry name" value="MFS_trans_sf"/>
</dbReference>
<feature type="transmembrane region" description="Helical" evidence="7">
    <location>
        <begin position="48"/>
        <end position="64"/>
    </location>
</feature>
<feature type="transmembrane region" description="Helical" evidence="7">
    <location>
        <begin position="306"/>
        <end position="331"/>
    </location>
</feature>